<evidence type="ECO:0000313" key="12">
    <source>
        <dbReference type="Ensembl" id="ENSCLMP00005023485.1"/>
    </source>
</evidence>
<feature type="transmembrane region" description="Helical" evidence="9">
    <location>
        <begin position="240"/>
        <end position="258"/>
    </location>
</feature>
<gene>
    <name evidence="12" type="primary">il7r</name>
</gene>
<reference evidence="12" key="1">
    <citation type="submission" date="2025-08" db="UniProtKB">
        <authorList>
            <consortium name="Ensembl"/>
        </authorList>
    </citation>
    <scope>IDENTIFICATION</scope>
</reference>
<dbReference type="PANTHER" id="PTHR23037:SF27">
    <property type="entry name" value="INTERLEUKIN-7 RECEPTOR SUBUNIT ALPHA"/>
    <property type="match status" value="1"/>
</dbReference>
<dbReference type="PROSITE" id="PS50853">
    <property type="entry name" value="FN3"/>
    <property type="match status" value="1"/>
</dbReference>
<keyword evidence="5 9" id="KW-0472">Membrane</keyword>
<dbReference type="GeneTree" id="ENSGT01120000271963"/>
<evidence type="ECO:0000259" key="11">
    <source>
        <dbReference type="PROSITE" id="PS50853"/>
    </source>
</evidence>
<name>A0A8C2Z864_CYCLU</name>
<dbReference type="GO" id="GO:0009897">
    <property type="term" value="C:external side of plasma membrane"/>
    <property type="evidence" value="ECO:0007669"/>
    <property type="project" value="TreeGrafter"/>
</dbReference>
<dbReference type="Gene3D" id="2.60.40.10">
    <property type="entry name" value="Immunoglobulins"/>
    <property type="match status" value="1"/>
</dbReference>
<feature type="domain" description="Fibronectin type-III" evidence="11">
    <location>
        <begin position="124"/>
        <end position="226"/>
    </location>
</feature>
<dbReference type="Ensembl" id="ENSCLMT00005024583.1">
    <property type="protein sequence ID" value="ENSCLMP00005023485.1"/>
    <property type="gene ID" value="ENSCLMG00005011660.1"/>
</dbReference>
<dbReference type="GO" id="GO:0004896">
    <property type="term" value="F:cytokine receptor activity"/>
    <property type="evidence" value="ECO:0007669"/>
    <property type="project" value="InterPro"/>
</dbReference>
<evidence type="ECO:0000256" key="7">
    <source>
        <dbReference type="ARBA" id="ARBA00023180"/>
    </source>
</evidence>
<dbReference type="Proteomes" id="UP000694565">
    <property type="component" value="Unplaced"/>
</dbReference>
<dbReference type="CDD" id="cd00063">
    <property type="entry name" value="FN3"/>
    <property type="match status" value="1"/>
</dbReference>
<feature type="chain" id="PRO_5034352376" description="Fibronectin type-III domain-containing protein" evidence="10">
    <location>
        <begin position="20"/>
        <end position="517"/>
    </location>
</feature>
<protein>
    <recommendedName>
        <fullName evidence="11">Fibronectin type-III domain-containing protein</fullName>
    </recommendedName>
</protein>
<keyword evidence="2 9" id="KW-0812">Transmembrane</keyword>
<organism evidence="12 13">
    <name type="scientific">Cyclopterus lumpus</name>
    <name type="common">Lumpsucker</name>
    <dbReference type="NCBI Taxonomy" id="8103"/>
    <lineage>
        <taxon>Eukaryota</taxon>
        <taxon>Metazoa</taxon>
        <taxon>Chordata</taxon>
        <taxon>Craniata</taxon>
        <taxon>Vertebrata</taxon>
        <taxon>Euteleostomi</taxon>
        <taxon>Actinopterygii</taxon>
        <taxon>Neopterygii</taxon>
        <taxon>Teleostei</taxon>
        <taxon>Neoteleostei</taxon>
        <taxon>Acanthomorphata</taxon>
        <taxon>Eupercaria</taxon>
        <taxon>Perciformes</taxon>
        <taxon>Cottioidei</taxon>
        <taxon>Cottales</taxon>
        <taxon>Cyclopteridae</taxon>
        <taxon>Cyclopterus</taxon>
    </lineage>
</organism>
<proteinExistence type="predicted"/>
<dbReference type="PANTHER" id="PTHR23037">
    <property type="entry name" value="CYTOKINE RECEPTOR"/>
    <property type="match status" value="1"/>
</dbReference>
<evidence type="ECO:0000256" key="8">
    <source>
        <dbReference type="SAM" id="MobiDB-lite"/>
    </source>
</evidence>
<feature type="region of interest" description="Disordered" evidence="8">
    <location>
        <begin position="435"/>
        <end position="502"/>
    </location>
</feature>
<feature type="region of interest" description="Disordered" evidence="8">
    <location>
        <begin position="367"/>
        <end position="404"/>
    </location>
</feature>
<dbReference type="GO" id="GO:0030097">
    <property type="term" value="P:hemopoiesis"/>
    <property type="evidence" value="ECO:0007669"/>
    <property type="project" value="TreeGrafter"/>
</dbReference>
<dbReference type="InterPro" id="IPR003531">
    <property type="entry name" value="Hempt_rcpt_S_F1_CS"/>
</dbReference>
<keyword evidence="7" id="KW-0325">Glycoprotein</keyword>
<sequence>MLLSCCIAALLLLPAGTRPQSGDGAVEPRIRCSSHLLTTGSSLSCKLVGGWSDDEDDEDEDGEADAVVNMAVCFYDFNQNEAKCLEASGDTVTHLNPVFHFNVTVHLKTGGRVTATVDLKTIVRPRSPQVNNVSFDQVAQRAVIRFQTPYSNEYIKVDNQLFQLHIWTAGSSITQNVSADTSLEVGMELLQQHAEYHVKVRAIPEHGLQGSWSEWSETFTFFTPADLQKKTDERRETNKLIVVLLILVAVPSSVIFFCKNKIFSYMWPSIPHPKHTLVHICKTNKGLLLNFKPEEFNALKVEKTEEMKPPIAAEAAGSTQSTPSCSTQFTQSTPSCSTQSTQFTPSCSTQSTQSTPSCSTQSTQFTPSCSTQSTQSTPSCSTQSTQSTPSCSTQSTQSTPSCSTQSTQFTPSCSTQSTQSTPSCSTQSTQFTPSCSTQSTQSTPSCSTQSSASVSTESSTLLSRRSSDGEDSLQSSGPSPVEGLWLGGRARTPRPECSSGANEAEAYVTMSSFCQIK</sequence>
<dbReference type="SUPFAM" id="SSF49265">
    <property type="entry name" value="Fibronectin type III"/>
    <property type="match status" value="1"/>
</dbReference>
<keyword evidence="6" id="KW-0675">Receptor</keyword>
<dbReference type="KEGG" id="clum:117740669"/>
<dbReference type="InterPro" id="IPR036116">
    <property type="entry name" value="FN3_sf"/>
</dbReference>
<evidence type="ECO:0000256" key="2">
    <source>
        <dbReference type="ARBA" id="ARBA00022692"/>
    </source>
</evidence>
<accession>A0A8C2Z864</accession>
<dbReference type="RefSeq" id="XP_034403090.1">
    <property type="nucleotide sequence ID" value="XM_034547199.1"/>
</dbReference>
<keyword evidence="13" id="KW-1185">Reference proteome</keyword>
<dbReference type="CTD" id="3575"/>
<evidence type="ECO:0000256" key="6">
    <source>
        <dbReference type="ARBA" id="ARBA00023170"/>
    </source>
</evidence>
<evidence type="ECO:0000256" key="10">
    <source>
        <dbReference type="SAM" id="SignalP"/>
    </source>
</evidence>
<evidence type="ECO:0000256" key="5">
    <source>
        <dbReference type="ARBA" id="ARBA00023136"/>
    </source>
</evidence>
<dbReference type="GeneID" id="117740669"/>
<dbReference type="InterPro" id="IPR003961">
    <property type="entry name" value="FN3_dom"/>
</dbReference>
<feature type="compositionally biased region" description="Low complexity" evidence="8">
    <location>
        <begin position="435"/>
        <end position="464"/>
    </location>
</feature>
<evidence type="ECO:0000256" key="4">
    <source>
        <dbReference type="ARBA" id="ARBA00022989"/>
    </source>
</evidence>
<keyword evidence="3 10" id="KW-0732">Signal</keyword>
<feature type="signal peptide" evidence="10">
    <location>
        <begin position="1"/>
        <end position="19"/>
    </location>
</feature>
<keyword evidence="4 9" id="KW-1133">Transmembrane helix</keyword>
<evidence type="ECO:0000256" key="1">
    <source>
        <dbReference type="ARBA" id="ARBA00004479"/>
    </source>
</evidence>
<dbReference type="GO" id="GO:0046427">
    <property type="term" value="P:positive regulation of receptor signaling pathway via JAK-STAT"/>
    <property type="evidence" value="ECO:0007669"/>
    <property type="project" value="TreeGrafter"/>
</dbReference>
<dbReference type="PROSITE" id="PS01355">
    <property type="entry name" value="HEMATOPO_REC_S_F1"/>
    <property type="match status" value="1"/>
</dbReference>
<evidence type="ECO:0000256" key="9">
    <source>
        <dbReference type="SAM" id="Phobius"/>
    </source>
</evidence>
<reference evidence="12" key="2">
    <citation type="submission" date="2025-09" db="UniProtKB">
        <authorList>
            <consortium name="Ensembl"/>
        </authorList>
    </citation>
    <scope>IDENTIFICATION</scope>
</reference>
<evidence type="ECO:0000256" key="3">
    <source>
        <dbReference type="ARBA" id="ARBA00022729"/>
    </source>
</evidence>
<dbReference type="OrthoDB" id="8611929at2759"/>
<dbReference type="AlphaFoldDB" id="A0A8C2Z864"/>
<comment type="subcellular location">
    <subcellularLocation>
        <location evidence="1">Membrane</location>
        <topology evidence="1">Single-pass type I membrane protein</topology>
    </subcellularLocation>
</comment>
<evidence type="ECO:0000313" key="13">
    <source>
        <dbReference type="Proteomes" id="UP000694565"/>
    </source>
</evidence>
<dbReference type="InterPro" id="IPR013783">
    <property type="entry name" value="Ig-like_fold"/>
</dbReference>